<dbReference type="PRINTS" id="PR00193">
    <property type="entry name" value="MYOSINHEAVY"/>
</dbReference>
<dbReference type="GO" id="GO:0005737">
    <property type="term" value="C:cytoplasm"/>
    <property type="evidence" value="ECO:0007669"/>
    <property type="project" value="TreeGrafter"/>
</dbReference>
<keyword evidence="3 9" id="KW-0547">Nucleotide-binding</keyword>
<feature type="binding site" evidence="9">
    <location>
        <begin position="161"/>
        <end position="168"/>
    </location>
    <ligand>
        <name>ATP</name>
        <dbReference type="ChEBI" id="CHEBI:30616"/>
    </ligand>
</feature>
<organism evidence="12 13">
    <name type="scientific">Varanus komodoensis</name>
    <name type="common">Komodo dragon</name>
    <dbReference type="NCBI Taxonomy" id="61221"/>
    <lineage>
        <taxon>Eukaryota</taxon>
        <taxon>Metazoa</taxon>
        <taxon>Chordata</taxon>
        <taxon>Craniata</taxon>
        <taxon>Vertebrata</taxon>
        <taxon>Euteleostomi</taxon>
        <taxon>Lepidosauria</taxon>
        <taxon>Squamata</taxon>
        <taxon>Bifurcata</taxon>
        <taxon>Unidentata</taxon>
        <taxon>Episquamata</taxon>
        <taxon>Toxicofera</taxon>
        <taxon>Anguimorpha</taxon>
        <taxon>Paleoanguimorpha</taxon>
        <taxon>Varanoidea</taxon>
        <taxon>Varanidae</taxon>
        <taxon>Varanus</taxon>
    </lineage>
</organism>
<dbReference type="GO" id="GO:0051015">
    <property type="term" value="F:actin filament binding"/>
    <property type="evidence" value="ECO:0007669"/>
    <property type="project" value="TreeGrafter"/>
</dbReference>
<dbReference type="FunFam" id="1.10.10.820:FF:000001">
    <property type="entry name" value="Myosin heavy chain"/>
    <property type="match status" value="1"/>
</dbReference>
<sequence>SHWGSGCELGIWIPDAEVVWKSAELLKDYKPGDKVLHLQLEDGKGLEYSLDPKLKELPPLRNPDILVGENDLTALSYLHEPAVLHNLKVRFIDSKLIYTYCGIVLVAINPYEQLPIYGEDIINAYSGQNMGDMDPHIFAVAEEAYKQMARDERNQSIIVSGESGAGKTVSAKYAMRYFATVSGSASEANVEEKVLASNPIMESIGNAKTTRNDNSSRFGKYIEIGFDKRYRITGANMRTYLLEKSRVVFQAEDERNYHIFYQLCASAALPEFKTLRLGNADYFHYTKQGGSPVIDGIDDAKEMMNTRRACTLLGIVDSCQMGIFQILAAILHLGNVAFTSRDADSCVVPPKHEPLKIFCDLMGVEYDQMAHWLCHRKLATATETYIKPISKLQAINARDALAKHIYAKLFNWIVDHVNEALHSTMKQHSFIGVLDIYGFETFEINSFEQFCINYANEKLQQQFNMHVFKLEQEEYMREEIPWTLIDFYDNQPCINLIEAKMGILDLLDEECKMPKGSDNSWAQKLYNTHLNKSSLFEKPRMSNKAFIIQHFADKVEYQCEGFLEKNKDTVYEEQIKVLKSSKFKMLPELFQGEKTVSPTSATPPSRTALSRAAVKPAKSKLAQTNKEHKKTVGHQIVKVLNLYTPVNEFEERVSVSFIRTIQMRMRDRKDSPQLLMDAKHIFPVTFPFNPSSLALETIQIPASLGLGFLTRV</sequence>
<dbReference type="SUPFAM" id="SSF52540">
    <property type="entry name" value="P-loop containing nucleoside triphosphate hydrolases"/>
    <property type="match status" value="1"/>
</dbReference>
<dbReference type="FunFam" id="1.20.58.530:FF:000002">
    <property type="entry name" value="Class V myosin"/>
    <property type="match status" value="1"/>
</dbReference>
<dbReference type="GO" id="GO:0016459">
    <property type="term" value="C:myosin complex"/>
    <property type="evidence" value="ECO:0007669"/>
    <property type="project" value="UniProtKB-KW"/>
</dbReference>
<proteinExistence type="inferred from homology"/>
<evidence type="ECO:0000256" key="9">
    <source>
        <dbReference type="PROSITE-ProRule" id="PRU00782"/>
    </source>
</evidence>
<comment type="caution">
    <text evidence="9">Lacks conserved residue(s) required for the propagation of feature annotation.</text>
</comment>
<dbReference type="InterPro" id="IPR036103">
    <property type="entry name" value="MYSc_Myo5"/>
</dbReference>
<dbReference type="Gene3D" id="1.20.58.530">
    <property type="match status" value="1"/>
</dbReference>
<keyword evidence="5" id="KW-0175">Coiled coil</keyword>
<name>A0A8D2LXZ0_VARKO</name>
<dbReference type="InterPro" id="IPR036961">
    <property type="entry name" value="Kinesin_motor_dom_sf"/>
</dbReference>
<dbReference type="Pfam" id="PF00063">
    <property type="entry name" value="Myosin_head"/>
    <property type="match status" value="1"/>
</dbReference>
<evidence type="ECO:0000256" key="3">
    <source>
        <dbReference type="ARBA" id="ARBA00022741"/>
    </source>
</evidence>
<feature type="domain" description="Myosin motor" evidence="11">
    <location>
        <begin position="67"/>
        <end position="712"/>
    </location>
</feature>
<dbReference type="Gene3D" id="3.40.850.10">
    <property type="entry name" value="Kinesin motor domain"/>
    <property type="match status" value="1"/>
</dbReference>
<dbReference type="SMART" id="SM00242">
    <property type="entry name" value="MYSc"/>
    <property type="match status" value="1"/>
</dbReference>
<protein>
    <submittedName>
        <fullName evidence="12">Myosin VA</fullName>
    </submittedName>
</protein>
<keyword evidence="2" id="KW-0677">Repeat</keyword>
<evidence type="ECO:0000313" key="13">
    <source>
        <dbReference type="Proteomes" id="UP000694545"/>
    </source>
</evidence>
<reference evidence="12" key="1">
    <citation type="submission" date="2025-08" db="UniProtKB">
        <authorList>
            <consortium name="Ensembl"/>
        </authorList>
    </citation>
    <scope>IDENTIFICATION</scope>
</reference>
<evidence type="ECO:0000256" key="2">
    <source>
        <dbReference type="ARBA" id="ARBA00022737"/>
    </source>
</evidence>
<evidence type="ECO:0000256" key="8">
    <source>
        <dbReference type="ARBA" id="ARBA00023203"/>
    </source>
</evidence>
<dbReference type="Proteomes" id="UP000694545">
    <property type="component" value="Unplaced"/>
</dbReference>
<dbReference type="Gene3D" id="1.10.10.820">
    <property type="match status" value="1"/>
</dbReference>
<comment type="similarity">
    <text evidence="1 9">Belongs to the TRAFAC class myosin-kinesin ATPase superfamily. Myosin family.</text>
</comment>
<reference evidence="12" key="2">
    <citation type="submission" date="2025-09" db="UniProtKB">
        <authorList>
            <consortium name="Ensembl"/>
        </authorList>
    </citation>
    <scope>IDENTIFICATION</scope>
</reference>
<dbReference type="CDD" id="cd01380">
    <property type="entry name" value="MYSc_Myo5"/>
    <property type="match status" value="1"/>
</dbReference>
<dbReference type="Ensembl" id="ENSVKKT00000029253.1">
    <property type="protein sequence ID" value="ENSVKKP00000028571.1"/>
    <property type="gene ID" value="ENSVKKG00000018287.1"/>
</dbReference>
<evidence type="ECO:0000256" key="1">
    <source>
        <dbReference type="ARBA" id="ARBA00008314"/>
    </source>
</evidence>
<feature type="compositionally biased region" description="Polar residues" evidence="10">
    <location>
        <begin position="594"/>
        <end position="608"/>
    </location>
</feature>
<evidence type="ECO:0000256" key="7">
    <source>
        <dbReference type="ARBA" id="ARBA00023175"/>
    </source>
</evidence>
<dbReference type="FunFam" id="3.40.850.10:FF:000089">
    <property type="entry name" value="Myosin VC"/>
    <property type="match status" value="1"/>
</dbReference>
<dbReference type="AlphaFoldDB" id="A0A8D2LXZ0"/>
<dbReference type="PROSITE" id="PS51456">
    <property type="entry name" value="MYOSIN_MOTOR"/>
    <property type="match status" value="1"/>
</dbReference>
<dbReference type="PANTHER" id="PTHR13140:SF273">
    <property type="entry name" value="UNCONVENTIONAL MYOSIN-VA"/>
    <property type="match status" value="1"/>
</dbReference>
<keyword evidence="8 9" id="KW-0009">Actin-binding</keyword>
<dbReference type="InterPro" id="IPR001609">
    <property type="entry name" value="Myosin_head_motor_dom-like"/>
</dbReference>
<keyword evidence="4 9" id="KW-0067">ATP-binding</keyword>
<evidence type="ECO:0000259" key="11">
    <source>
        <dbReference type="PROSITE" id="PS51456"/>
    </source>
</evidence>
<evidence type="ECO:0000256" key="4">
    <source>
        <dbReference type="ARBA" id="ARBA00022840"/>
    </source>
</evidence>
<dbReference type="InterPro" id="IPR027417">
    <property type="entry name" value="P-loop_NTPase"/>
</dbReference>
<evidence type="ECO:0000256" key="6">
    <source>
        <dbReference type="ARBA" id="ARBA00023123"/>
    </source>
</evidence>
<feature type="region of interest" description="Disordered" evidence="10">
    <location>
        <begin position="594"/>
        <end position="627"/>
    </location>
</feature>
<accession>A0A8D2LXZ0</accession>
<dbReference type="GO" id="GO:0016020">
    <property type="term" value="C:membrane"/>
    <property type="evidence" value="ECO:0007669"/>
    <property type="project" value="TreeGrafter"/>
</dbReference>
<evidence type="ECO:0000313" key="12">
    <source>
        <dbReference type="Ensembl" id="ENSVKKP00000028571.1"/>
    </source>
</evidence>
<keyword evidence="6 9" id="KW-0518">Myosin</keyword>
<evidence type="ECO:0000256" key="5">
    <source>
        <dbReference type="ARBA" id="ARBA00023054"/>
    </source>
</evidence>
<dbReference type="PANTHER" id="PTHR13140">
    <property type="entry name" value="MYOSIN"/>
    <property type="match status" value="1"/>
</dbReference>
<dbReference type="GO" id="GO:0005524">
    <property type="term" value="F:ATP binding"/>
    <property type="evidence" value="ECO:0007669"/>
    <property type="project" value="UniProtKB-UniRule"/>
</dbReference>
<dbReference type="GO" id="GO:0007015">
    <property type="term" value="P:actin filament organization"/>
    <property type="evidence" value="ECO:0007669"/>
    <property type="project" value="TreeGrafter"/>
</dbReference>
<dbReference type="GO" id="GO:0000146">
    <property type="term" value="F:microfilament motor activity"/>
    <property type="evidence" value="ECO:0007669"/>
    <property type="project" value="TreeGrafter"/>
</dbReference>
<keyword evidence="7 9" id="KW-0505">Motor protein</keyword>
<keyword evidence="13" id="KW-1185">Reference proteome</keyword>
<evidence type="ECO:0000256" key="10">
    <source>
        <dbReference type="SAM" id="MobiDB-lite"/>
    </source>
</evidence>
<dbReference type="Gene3D" id="1.20.120.720">
    <property type="entry name" value="Myosin VI head, motor domain, U50 subdomain"/>
    <property type="match status" value="1"/>
</dbReference>